<dbReference type="Proteomes" id="UP000198937">
    <property type="component" value="Unassembled WGS sequence"/>
</dbReference>
<sequence>MINPITDPAVLASRRNAKKLADLPLPADIVAAVPALVAALGDVDAAEQAYRAAEDTYLDVDMIPAEHKAEVRAAIRAGKKPPTFDAITHEVQLEEAHIARKAAEGRLREARIAYGLAIAEHADHLADLLAQQAMDAYAQLESALDAARAAFSRYGTVSNLRNSLVPQAERAPWVGPNEVVYSGPVRLGRVVDAFEILTRAMDPTNLRPAAAREAVRTTGRLK</sequence>
<evidence type="ECO:0000313" key="3">
    <source>
        <dbReference type="Proteomes" id="UP000198937"/>
    </source>
</evidence>
<dbReference type="RefSeq" id="WP_091434840.1">
    <property type="nucleotide sequence ID" value="NZ_BMMJ01000001.1"/>
</dbReference>
<dbReference type="EMBL" id="FMIA01000002">
    <property type="protein sequence ID" value="SCL49818.1"/>
    <property type="molecule type" value="Genomic_DNA"/>
</dbReference>
<proteinExistence type="predicted"/>
<reference evidence="2 3" key="1">
    <citation type="submission" date="2016-06" db="EMBL/GenBank/DDBJ databases">
        <authorList>
            <person name="Kjaerup R.B."/>
            <person name="Dalgaard T.S."/>
            <person name="Juul-Madsen H.R."/>
        </authorList>
    </citation>
    <scope>NUCLEOTIDE SEQUENCE [LARGE SCALE GENOMIC DNA]</scope>
    <source>
        <strain evidence="2 3">DSM 45577</strain>
    </source>
</reference>
<protein>
    <submittedName>
        <fullName evidence="2">Uncharacterized protein</fullName>
    </submittedName>
</protein>
<organism evidence="2 3">
    <name type="scientific">Micromonospora yangpuensis</name>
    <dbReference type="NCBI Taxonomy" id="683228"/>
    <lineage>
        <taxon>Bacteria</taxon>
        <taxon>Bacillati</taxon>
        <taxon>Actinomycetota</taxon>
        <taxon>Actinomycetes</taxon>
        <taxon>Micromonosporales</taxon>
        <taxon>Micromonosporaceae</taxon>
        <taxon>Micromonospora</taxon>
    </lineage>
</organism>
<keyword evidence="3" id="KW-1185">Reference proteome</keyword>
<accession>A0A1C6U7A6</accession>
<evidence type="ECO:0000313" key="2">
    <source>
        <dbReference type="EMBL" id="SCL49818.1"/>
    </source>
</evidence>
<feature type="coiled-coil region" evidence="1">
    <location>
        <begin position="93"/>
        <end position="150"/>
    </location>
</feature>
<dbReference type="STRING" id="683228.GA0070617_1295"/>
<name>A0A1C6U7A6_9ACTN</name>
<evidence type="ECO:0000256" key="1">
    <source>
        <dbReference type="SAM" id="Coils"/>
    </source>
</evidence>
<dbReference type="AlphaFoldDB" id="A0A1C6U7A6"/>
<gene>
    <name evidence="2" type="ORF">GA0070617_1295</name>
</gene>
<keyword evidence="1" id="KW-0175">Coiled coil</keyword>